<feature type="binding site" evidence="14">
    <location>
        <position position="94"/>
    </location>
    <ligand>
        <name>substrate</name>
    </ligand>
</feature>
<evidence type="ECO:0000313" key="19">
    <source>
        <dbReference type="Proteomes" id="UP000223060"/>
    </source>
</evidence>
<keyword evidence="10 14" id="KW-0560">Oxidoreductase</keyword>
<evidence type="ECO:0000256" key="4">
    <source>
        <dbReference type="ARBA" id="ARBA00008319"/>
    </source>
</evidence>
<dbReference type="EMBL" id="JAARRL010000003">
    <property type="protein sequence ID" value="MBC1499520.1"/>
    <property type="molecule type" value="Genomic_DNA"/>
</dbReference>
<dbReference type="SUPFAM" id="SSF53659">
    <property type="entry name" value="Isocitrate/Isopropylmalate dehydrogenase-like"/>
    <property type="match status" value="1"/>
</dbReference>
<reference evidence="18 20" key="3">
    <citation type="submission" date="2020-03" db="EMBL/GenBank/DDBJ databases">
        <title>Soil Listeria distribution.</title>
        <authorList>
            <person name="Liao J."/>
            <person name="Wiedmann M."/>
        </authorList>
    </citation>
    <scope>NUCLEOTIDE SEQUENCE [LARGE SCALE GENOMIC DNA]</scope>
    <source>
        <strain evidence="18 20">FSL L7-1523</strain>
    </source>
</reference>
<dbReference type="HAMAP" id="MF_01033">
    <property type="entry name" value="LeuB_type1"/>
    <property type="match status" value="1"/>
</dbReference>
<name>A0A1S7FTE8_9LIST</name>
<dbReference type="FunFam" id="3.40.718.10:FF:000006">
    <property type="entry name" value="3-isopropylmalate dehydrogenase"/>
    <property type="match status" value="1"/>
</dbReference>
<evidence type="ECO:0000256" key="2">
    <source>
        <dbReference type="ARBA" id="ARBA00001936"/>
    </source>
</evidence>
<dbReference type="Proteomes" id="UP000223060">
    <property type="component" value="Chromosome"/>
</dbReference>
<dbReference type="InterPro" id="IPR019818">
    <property type="entry name" value="IsoCit/isopropylmalate_DH_CS"/>
</dbReference>
<dbReference type="PANTHER" id="PTHR42979">
    <property type="entry name" value="3-ISOPROPYLMALATE DEHYDROGENASE"/>
    <property type="match status" value="1"/>
</dbReference>
<feature type="domain" description="Isopropylmalate dehydrogenase-like" evidence="16">
    <location>
        <begin position="4"/>
        <end position="342"/>
    </location>
</feature>
<feature type="binding site" evidence="14">
    <location>
        <position position="217"/>
    </location>
    <ligand>
        <name>substrate</name>
    </ligand>
</feature>
<feature type="site" description="Important for catalysis" evidence="14">
    <location>
        <position position="185"/>
    </location>
</feature>
<keyword evidence="19" id="KW-1185">Reference proteome</keyword>
<dbReference type="Proteomes" id="UP000564536">
    <property type="component" value="Unassembled WGS sequence"/>
</dbReference>
<keyword evidence="6 14" id="KW-0432">Leucine biosynthesis</keyword>
<dbReference type="KEGG" id="lwi:UE46_06565"/>
<feature type="binding site" evidence="14">
    <location>
        <position position="217"/>
    </location>
    <ligand>
        <name>Mg(2+)</name>
        <dbReference type="ChEBI" id="CHEBI:18420"/>
    </ligand>
</feature>
<dbReference type="GO" id="GO:0000287">
    <property type="term" value="F:magnesium ion binding"/>
    <property type="evidence" value="ECO:0007669"/>
    <property type="project" value="InterPro"/>
</dbReference>
<dbReference type="EC" id="1.1.1.85" evidence="14"/>
<evidence type="ECO:0000313" key="18">
    <source>
        <dbReference type="EMBL" id="MBC1499520.1"/>
    </source>
</evidence>
<comment type="subcellular location">
    <subcellularLocation>
        <location evidence="14">Cytoplasm</location>
    </subcellularLocation>
</comment>
<evidence type="ECO:0000256" key="11">
    <source>
        <dbReference type="ARBA" id="ARBA00023027"/>
    </source>
</evidence>
<dbReference type="EMBL" id="CP011102">
    <property type="protein sequence ID" value="AQY50728.1"/>
    <property type="molecule type" value="Genomic_DNA"/>
</dbReference>
<evidence type="ECO:0000259" key="16">
    <source>
        <dbReference type="SMART" id="SM01329"/>
    </source>
</evidence>
<reference evidence="17" key="1">
    <citation type="submission" date="2015-03" db="EMBL/GenBank/DDBJ databases">
        <authorList>
            <person name="Murphy D."/>
        </authorList>
    </citation>
    <scope>NUCLEOTIDE SEQUENCE [LARGE SCALE GENOMIC DNA]</scope>
    <source>
        <strain evidence="17">WS 4560</strain>
    </source>
</reference>
<comment type="subunit">
    <text evidence="5 14 15">Homodimer.</text>
</comment>
<dbReference type="PANTHER" id="PTHR42979:SF1">
    <property type="entry name" value="3-ISOPROPYLMALATE DEHYDROGENASE"/>
    <property type="match status" value="1"/>
</dbReference>
<keyword evidence="13 14" id="KW-0100">Branched-chain amino acid biosynthesis</keyword>
<gene>
    <name evidence="14 18" type="primary">leuB</name>
    <name evidence="18" type="ORF">HB943_02815</name>
    <name evidence="17" type="ORF">UE46_06565</name>
</gene>
<keyword evidence="11 14" id="KW-0520">NAD</keyword>
<evidence type="ECO:0000256" key="13">
    <source>
        <dbReference type="ARBA" id="ARBA00023304"/>
    </source>
</evidence>
<feature type="binding site" evidence="14">
    <location>
        <position position="104"/>
    </location>
    <ligand>
        <name>substrate</name>
    </ligand>
</feature>
<evidence type="ECO:0000256" key="14">
    <source>
        <dbReference type="HAMAP-Rule" id="MF_01033"/>
    </source>
</evidence>
<accession>A0A1S7FTE8</accession>
<keyword evidence="7 14" id="KW-0028">Amino-acid biosynthesis</keyword>
<comment type="cofactor">
    <cofactor evidence="14 15">
        <name>Mg(2+)</name>
        <dbReference type="ChEBI" id="CHEBI:18420"/>
    </cofactor>
    <cofactor evidence="14 15">
        <name>Mn(2+)</name>
        <dbReference type="ChEBI" id="CHEBI:29035"/>
    </cofactor>
    <text evidence="14 15">Binds 1 Mg(2+) or Mn(2+) ion per subunit.</text>
</comment>
<evidence type="ECO:0000313" key="17">
    <source>
        <dbReference type="EMBL" id="AQY50728.1"/>
    </source>
</evidence>
<dbReference type="PROSITE" id="PS00470">
    <property type="entry name" value="IDH_IMDH"/>
    <property type="match status" value="1"/>
</dbReference>
<feature type="binding site" evidence="14">
    <location>
        <position position="245"/>
    </location>
    <ligand>
        <name>Mg(2+)</name>
        <dbReference type="ChEBI" id="CHEBI:18420"/>
    </ligand>
</feature>
<dbReference type="GO" id="GO:0009098">
    <property type="term" value="P:L-leucine biosynthetic process"/>
    <property type="evidence" value="ECO:0007669"/>
    <property type="project" value="UniProtKB-UniRule"/>
</dbReference>
<sequence>MTYSITALPGDGIGPEIMASGLEILETLAEKFQLDFKIETHPFGGAGIDALSDPLPETTLAACQKADAILLGAIGGPKWDDAPKRPEQGLLALRKALGLFANIRPIQVPNTIAHLSPLKKEIVEGTDFIVVRELTGGIYFGEPKHWDETSAVDTLTYTASEIERIAVQAFELAKTRRNKVTSVDKANVLASSKLWRQVVERVSKHYPEVTLEHLYVDAAAMILIQRPTTFDVIVTENMFGDILSDEASVITGSLGMLPSASHPESGPSLYEPIHGSAPDIAGQNIANPMSMISSVSMMLRQSFQLFEAADYLDKAAADTMEAGFLTKDLGGNTSTTDFTNEVKKRVKGGE</sequence>
<feature type="binding site" evidence="14">
    <location>
        <position position="132"/>
    </location>
    <ligand>
        <name>substrate</name>
    </ligand>
</feature>
<evidence type="ECO:0000313" key="20">
    <source>
        <dbReference type="Proteomes" id="UP000564536"/>
    </source>
</evidence>
<dbReference type="NCBIfam" id="TIGR00169">
    <property type="entry name" value="leuB"/>
    <property type="match status" value="1"/>
</dbReference>
<organism evidence="17 19">
    <name type="scientific">Listeria weihenstephanensis</name>
    <dbReference type="NCBI Taxonomy" id="1006155"/>
    <lineage>
        <taxon>Bacteria</taxon>
        <taxon>Bacillati</taxon>
        <taxon>Bacillota</taxon>
        <taxon>Bacilli</taxon>
        <taxon>Bacillales</taxon>
        <taxon>Listeriaceae</taxon>
        <taxon>Listeria</taxon>
    </lineage>
</organism>
<dbReference type="SMART" id="SM01329">
    <property type="entry name" value="Iso_dh"/>
    <property type="match status" value="1"/>
</dbReference>
<feature type="binding site" evidence="14">
    <location>
        <begin position="275"/>
        <end position="287"/>
    </location>
    <ligand>
        <name>NAD(+)</name>
        <dbReference type="ChEBI" id="CHEBI:57540"/>
    </ligand>
</feature>
<evidence type="ECO:0000256" key="1">
    <source>
        <dbReference type="ARBA" id="ARBA00000624"/>
    </source>
</evidence>
<evidence type="ECO:0000256" key="9">
    <source>
        <dbReference type="ARBA" id="ARBA00022842"/>
    </source>
</evidence>
<dbReference type="Gene3D" id="3.40.718.10">
    <property type="entry name" value="Isopropylmalate Dehydrogenase"/>
    <property type="match status" value="1"/>
</dbReference>
<evidence type="ECO:0000256" key="8">
    <source>
        <dbReference type="ARBA" id="ARBA00022723"/>
    </source>
</evidence>
<dbReference type="InterPro" id="IPR024084">
    <property type="entry name" value="IsoPropMal-DH-like_dom"/>
</dbReference>
<dbReference type="InterPro" id="IPR004429">
    <property type="entry name" value="Isopropylmalate_DH"/>
</dbReference>
<keyword evidence="8 14" id="KW-0479">Metal-binding</keyword>
<evidence type="ECO:0000256" key="15">
    <source>
        <dbReference type="RuleBase" id="RU004445"/>
    </source>
</evidence>
<reference evidence="19" key="2">
    <citation type="submission" date="2015-03" db="EMBL/GenBank/DDBJ databases">
        <authorList>
            <person name="Ferrari E."/>
            <person name="Walter M.C."/>
            <person name="Huptas C."/>
            <person name="Scherer S."/>
            <person name="Mueller-Herbst S."/>
        </authorList>
    </citation>
    <scope>NUCLEOTIDE SEQUENCE [LARGE SCALE GENOMIC DNA]</scope>
    <source>
        <strain evidence="19">LWP01</strain>
    </source>
</reference>
<dbReference type="GO" id="GO:0005829">
    <property type="term" value="C:cytosol"/>
    <property type="evidence" value="ECO:0007669"/>
    <property type="project" value="TreeGrafter"/>
</dbReference>
<feature type="binding site" evidence="14">
    <location>
        <position position="241"/>
    </location>
    <ligand>
        <name>Mg(2+)</name>
        <dbReference type="ChEBI" id="CHEBI:18420"/>
    </ligand>
</feature>
<evidence type="ECO:0000256" key="10">
    <source>
        <dbReference type="ARBA" id="ARBA00023002"/>
    </source>
</evidence>
<dbReference type="GO" id="GO:0003862">
    <property type="term" value="F:3-isopropylmalate dehydrogenase activity"/>
    <property type="evidence" value="ECO:0007669"/>
    <property type="project" value="UniProtKB-UniRule"/>
</dbReference>
<comment type="pathway">
    <text evidence="3 14 15">Amino-acid biosynthesis; L-leucine biosynthesis; L-leucine from 3-methyl-2-oxobutanoate: step 3/4.</text>
</comment>
<dbReference type="GO" id="GO:0051287">
    <property type="term" value="F:NAD binding"/>
    <property type="evidence" value="ECO:0007669"/>
    <property type="project" value="InterPro"/>
</dbReference>
<comment type="caution">
    <text evidence="14">Lacks conserved residue(s) required for the propagation of feature annotation.</text>
</comment>
<dbReference type="AlphaFoldDB" id="A0A1S7FTE8"/>
<keyword evidence="9 14" id="KW-0460">Magnesium</keyword>
<evidence type="ECO:0000256" key="12">
    <source>
        <dbReference type="ARBA" id="ARBA00023211"/>
    </source>
</evidence>
<comment type="catalytic activity">
    <reaction evidence="1 14 15">
        <text>(2R,3S)-3-isopropylmalate + NAD(+) = 4-methyl-2-oxopentanoate + CO2 + NADH</text>
        <dbReference type="Rhea" id="RHEA:32271"/>
        <dbReference type="ChEBI" id="CHEBI:16526"/>
        <dbReference type="ChEBI" id="CHEBI:17865"/>
        <dbReference type="ChEBI" id="CHEBI:35121"/>
        <dbReference type="ChEBI" id="CHEBI:57540"/>
        <dbReference type="ChEBI" id="CHEBI:57945"/>
        <dbReference type="EC" id="1.1.1.85"/>
    </reaction>
</comment>
<protein>
    <recommendedName>
        <fullName evidence="14">3-isopropylmalate dehydrogenase</fullName>
        <ecNumber evidence="14">1.1.1.85</ecNumber>
    </recommendedName>
    <alternativeName>
        <fullName evidence="14">3-IPM-DH</fullName>
    </alternativeName>
    <alternativeName>
        <fullName evidence="14">Beta-IPM dehydrogenase</fullName>
        <shortName evidence="14">IMDH</shortName>
    </alternativeName>
</protein>
<keyword evidence="14" id="KW-0963">Cytoplasm</keyword>
<dbReference type="Pfam" id="PF00180">
    <property type="entry name" value="Iso_dh"/>
    <property type="match status" value="1"/>
</dbReference>
<dbReference type="RefSeq" id="WP_036062488.1">
    <property type="nucleotide sequence ID" value="NZ_CP011102.1"/>
</dbReference>
<dbReference type="UniPathway" id="UPA00048">
    <property type="reaction ID" value="UER00072"/>
</dbReference>
<comment type="cofactor">
    <cofactor evidence="2">
        <name>Mn(2+)</name>
        <dbReference type="ChEBI" id="CHEBI:29035"/>
    </cofactor>
</comment>
<keyword evidence="12 14" id="KW-0464">Manganese</keyword>
<evidence type="ECO:0000256" key="5">
    <source>
        <dbReference type="ARBA" id="ARBA00011738"/>
    </source>
</evidence>
<comment type="function">
    <text evidence="14 15">Catalyzes the oxidation of 3-carboxy-2-hydroxy-4-methylpentanoate (3-isopropylmalate) to 3-carboxy-4-methyl-2-oxopentanoate. The product decarboxylates to 4-methyl-2 oxopentanoate.</text>
</comment>
<evidence type="ECO:0000256" key="7">
    <source>
        <dbReference type="ARBA" id="ARBA00022605"/>
    </source>
</evidence>
<comment type="similarity">
    <text evidence="4 14">Belongs to the isocitrate and isopropylmalate dehydrogenases family. LeuB type 1 subfamily.</text>
</comment>
<evidence type="ECO:0000256" key="3">
    <source>
        <dbReference type="ARBA" id="ARBA00004762"/>
    </source>
</evidence>
<proteinExistence type="inferred from homology"/>
<evidence type="ECO:0000256" key="6">
    <source>
        <dbReference type="ARBA" id="ARBA00022430"/>
    </source>
</evidence>
<feature type="site" description="Important for catalysis" evidence="14">
    <location>
        <position position="139"/>
    </location>
</feature>